<accession>A0ABW3NB43</accession>
<reference evidence="3" key="1">
    <citation type="journal article" date="2019" name="Int. J. Syst. Evol. Microbiol.">
        <title>The Global Catalogue of Microorganisms (GCM) 10K type strain sequencing project: providing services to taxonomists for standard genome sequencing and annotation.</title>
        <authorList>
            <consortium name="The Broad Institute Genomics Platform"/>
            <consortium name="The Broad Institute Genome Sequencing Center for Infectious Disease"/>
            <person name="Wu L."/>
            <person name="Ma J."/>
        </authorList>
    </citation>
    <scope>NUCLEOTIDE SEQUENCE [LARGE SCALE GENOMIC DNA]</scope>
    <source>
        <strain evidence="3">CCUG 56608</strain>
    </source>
</reference>
<evidence type="ECO:0000256" key="1">
    <source>
        <dbReference type="SAM" id="Phobius"/>
    </source>
</evidence>
<keyword evidence="1" id="KW-0812">Transmembrane</keyword>
<keyword evidence="1" id="KW-0472">Membrane</keyword>
<feature type="transmembrane region" description="Helical" evidence="1">
    <location>
        <begin position="6"/>
        <end position="24"/>
    </location>
</feature>
<evidence type="ECO:0000313" key="2">
    <source>
        <dbReference type="EMBL" id="MFD1064857.1"/>
    </source>
</evidence>
<gene>
    <name evidence="2" type="ORF">ACFQ19_02355</name>
</gene>
<protein>
    <submittedName>
        <fullName evidence="2">Uncharacterized protein</fullName>
    </submittedName>
</protein>
<comment type="caution">
    <text evidence="2">The sequence shown here is derived from an EMBL/GenBank/DDBJ whole genome shotgun (WGS) entry which is preliminary data.</text>
</comment>
<keyword evidence="1" id="KW-1133">Transmembrane helix</keyword>
<dbReference type="EMBL" id="JBHTKK010000002">
    <property type="protein sequence ID" value="MFD1064857.1"/>
    <property type="molecule type" value="Genomic_DNA"/>
</dbReference>
<proteinExistence type="predicted"/>
<keyword evidence="3" id="KW-1185">Reference proteome</keyword>
<dbReference type="RefSeq" id="WP_379590360.1">
    <property type="nucleotide sequence ID" value="NZ_JBHTKK010000002.1"/>
</dbReference>
<organism evidence="2 3">
    <name type="scientific">Oceanobacillus locisalsi</name>
    <dbReference type="NCBI Taxonomy" id="546107"/>
    <lineage>
        <taxon>Bacteria</taxon>
        <taxon>Bacillati</taxon>
        <taxon>Bacillota</taxon>
        <taxon>Bacilli</taxon>
        <taxon>Bacillales</taxon>
        <taxon>Bacillaceae</taxon>
        <taxon>Oceanobacillus</taxon>
    </lineage>
</organism>
<sequence>MPIKKWVSIGIAYVCAVVIAYSVITGNNPFESNDLDPHDHAAVQVLEADSIGVK</sequence>
<name>A0ABW3NB43_9BACI</name>
<dbReference type="Proteomes" id="UP001597041">
    <property type="component" value="Unassembled WGS sequence"/>
</dbReference>
<evidence type="ECO:0000313" key="3">
    <source>
        <dbReference type="Proteomes" id="UP001597041"/>
    </source>
</evidence>